<reference evidence="2" key="1">
    <citation type="journal article" date="2013" name="Genome Announc.">
        <title>First genome sequence of a syntrophic acetate-oxidizing bacterium, Tepidanaerobacter acetatoxydans strain Re1.</title>
        <authorList>
            <person name="Manzoor S."/>
            <person name="Bongcam-Rudloff E."/>
            <person name="Schnurer A."/>
            <person name="Muller B."/>
        </authorList>
    </citation>
    <scope>NUCLEOTIDE SEQUENCE [LARGE SCALE GENOMIC DNA]</scope>
    <source>
        <strain evidence="2">Re1</strain>
    </source>
</reference>
<proteinExistence type="predicted"/>
<dbReference type="eggNOG" id="ENOG5032UY9">
    <property type="taxonomic scope" value="Bacteria"/>
</dbReference>
<evidence type="ECO:0000313" key="2">
    <source>
        <dbReference type="Proteomes" id="UP000010802"/>
    </source>
</evidence>
<name>U4Q9L4_TEPAE</name>
<gene>
    <name evidence="1" type="ordered locus">TEPIRE1_2506</name>
</gene>
<dbReference type="STRING" id="1209989.TepRe1_2332"/>
<dbReference type="KEGG" id="tae:TepiRe1_2506"/>
<dbReference type="HOGENOM" id="CLU_146511_0_0_9"/>
<evidence type="ECO:0000313" key="1">
    <source>
        <dbReference type="EMBL" id="CDI41013.1"/>
    </source>
</evidence>
<sequence length="165" mass="19322">MAIGRKAFMKVNIAVKSEDNEMDWKEINSENDINDLLKTFGGFHDGVLREMHLWNDYYVDEDLRMDSGDGMLNAKVLFQRQGKEPSVIEIIFLGIDKINIVSTPPNYWYMIFDATWVYKEGLYYWAEVGDWEIEDNSVTWLSSQNIKWRSVDGWLGSKLRYGSSR</sequence>
<dbReference type="AlphaFoldDB" id="U4Q9L4"/>
<keyword evidence="2" id="KW-1185">Reference proteome</keyword>
<dbReference type="EMBL" id="HF563609">
    <property type="protein sequence ID" value="CDI41013.1"/>
    <property type="molecule type" value="Genomic_DNA"/>
</dbReference>
<organism evidence="1 2">
    <name type="scientific">Tepidanaerobacter acetatoxydans (strain DSM 21804 / JCM 16047 / Re1)</name>
    <dbReference type="NCBI Taxonomy" id="1209989"/>
    <lineage>
        <taxon>Bacteria</taxon>
        <taxon>Bacillati</taxon>
        <taxon>Bacillota</taxon>
        <taxon>Clostridia</taxon>
        <taxon>Thermosediminibacterales</taxon>
        <taxon>Tepidanaerobacteraceae</taxon>
        <taxon>Tepidanaerobacter</taxon>
    </lineage>
</organism>
<protein>
    <submittedName>
        <fullName evidence="1">Uncharacterized protein</fullName>
    </submittedName>
</protein>
<accession>U4Q9L4</accession>
<dbReference type="Proteomes" id="UP000010802">
    <property type="component" value="Chromosome"/>
</dbReference>